<gene>
    <name evidence="2" type="ORF">SARC_15296</name>
</gene>
<dbReference type="Proteomes" id="UP000054560">
    <property type="component" value="Unassembled WGS sequence"/>
</dbReference>
<protein>
    <submittedName>
        <fullName evidence="2">Uncharacterized protein</fullName>
    </submittedName>
</protein>
<dbReference type="RefSeq" id="XP_014146054.1">
    <property type="nucleotide sequence ID" value="XM_014290579.1"/>
</dbReference>
<accession>A0A0L0F5Z3</accession>
<dbReference type="AlphaFoldDB" id="A0A0L0F5Z3"/>
<evidence type="ECO:0000313" key="2">
    <source>
        <dbReference type="EMBL" id="KNC72152.1"/>
    </source>
</evidence>
<dbReference type="EMBL" id="KQ247491">
    <property type="protein sequence ID" value="KNC72152.1"/>
    <property type="molecule type" value="Genomic_DNA"/>
</dbReference>
<feature type="compositionally biased region" description="Polar residues" evidence="1">
    <location>
        <begin position="82"/>
        <end position="94"/>
    </location>
</feature>
<feature type="region of interest" description="Disordered" evidence="1">
    <location>
        <begin position="82"/>
        <end position="111"/>
    </location>
</feature>
<sequence length="156" mass="16867">MTKAAFKPKTDSKRKNDEFTGSDMTGKGTKKLKMLTNGGGSVALNLDRKDGKSSSASKAKITKSRKPVATIGSNWQLLSQSIHKGKRSTGNVPSKSIVGTKPSPTCTGYDVSKETVNGKLVHEKKLEEPNETATSDPKEKRKKLITGNFMGWVIID</sequence>
<proteinExistence type="predicted"/>
<name>A0A0L0F5Z3_9EUKA</name>
<feature type="region of interest" description="Disordered" evidence="1">
    <location>
        <begin position="1"/>
        <end position="65"/>
    </location>
</feature>
<evidence type="ECO:0000313" key="3">
    <source>
        <dbReference type="Proteomes" id="UP000054560"/>
    </source>
</evidence>
<organism evidence="2 3">
    <name type="scientific">Sphaeroforma arctica JP610</name>
    <dbReference type="NCBI Taxonomy" id="667725"/>
    <lineage>
        <taxon>Eukaryota</taxon>
        <taxon>Ichthyosporea</taxon>
        <taxon>Ichthyophonida</taxon>
        <taxon>Sphaeroforma</taxon>
    </lineage>
</organism>
<keyword evidence="3" id="KW-1185">Reference proteome</keyword>
<reference evidence="2 3" key="1">
    <citation type="submission" date="2011-02" db="EMBL/GenBank/DDBJ databases">
        <title>The Genome Sequence of Sphaeroforma arctica JP610.</title>
        <authorList>
            <consortium name="The Broad Institute Genome Sequencing Platform"/>
            <person name="Russ C."/>
            <person name="Cuomo C."/>
            <person name="Young S.K."/>
            <person name="Zeng Q."/>
            <person name="Gargeya S."/>
            <person name="Alvarado L."/>
            <person name="Berlin A."/>
            <person name="Chapman S.B."/>
            <person name="Chen Z."/>
            <person name="Freedman E."/>
            <person name="Gellesch M."/>
            <person name="Goldberg J."/>
            <person name="Griggs A."/>
            <person name="Gujja S."/>
            <person name="Heilman E."/>
            <person name="Heiman D."/>
            <person name="Howarth C."/>
            <person name="Mehta T."/>
            <person name="Neiman D."/>
            <person name="Pearson M."/>
            <person name="Roberts A."/>
            <person name="Saif S."/>
            <person name="Shea T."/>
            <person name="Shenoy N."/>
            <person name="Sisk P."/>
            <person name="Stolte C."/>
            <person name="Sykes S."/>
            <person name="White J."/>
            <person name="Yandava C."/>
            <person name="Burger G."/>
            <person name="Gray M.W."/>
            <person name="Holland P.W.H."/>
            <person name="King N."/>
            <person name="Lang F.B.F."/>
            <person name="Roger A.J."/>
            <person name="Ruiz-Trillo I."/>
            <person name="Haas B."/>
            <person name="Nusbaum C."/>
            <person name="Birren B."/>
        </authorList>
    </citation>
    <scope>NUCLEOTIDE SEQUENCE [LARGE SCALE GENOMIC DNA]</scope>
    <source>
        <strain evidence="2 3">JP610</strain>
    </source>
</reference>
<evidence type="ECO:0000256" key="1">
    <source>
        <dbReference type="SAM" id="MobiDB-lite"/>
    </source>
</evidence>
<dbReference type="GeneID" id="25915800"/>
<feature type="compositionally biased region" description="Basic and acidic residues" evidence="1">
    <location>
        <begin position="8"/>
        <end position="18"/>
    </location>
</feature>